<name>A0AAE2CHU6_9LAMI</name>
<reference evidence="2" key="1">
    <citation type="submission" date="2020-06" db="EMBL/GenBank/DDBJ databases">
        <authorList>
            <person name="Li T."/>
            <person name="Hu X."/>
            <person name="Zhang T."/>
            <person name="Song X."/>
            <person name="Zhang H."/>
            <person name="Dai N."/>
            <person name="Sheng W."/>
            <person name="Hou X."/>
            <person name="Wei L."/>
        </authorList>
    </citation>
    <scope>NUCLEOTIDE SEQUENCE</scope>
    <source>
        <strain evidence="2">3651</strain>
        <tissue evidence="2">Leaf</tissue>
    </source>
</reference>
<feature type="compositionally biased region" description="Basic residues" evidence="1">
    <location>
        <begin position="88"/>
        <end position="102"/>
    </location>
</feature>
<protein>
    <submittedName>
        <fullName evidence="2">Uncharacterized protein</fullName>
    </submittedName>
</protein>
<organism evidence="2 3">
    <name type="scientific">Sesamum alatum</name>
    <dbReference type="NCBI Taxonomy" id="300844"/>
    <lineage>
        <taxon>Eukaryota</taxon>
        <taxon>Viridiplantae</taxon>
        <taxon>Streptophyta</taxon>
        <taxon>Embryophyta</taxon>
        <taxon>Tracheophyta</taxon>
        <taxon>Spermatophyta</taxon>
        <taxon>Magnoliopsida</taxon>
        <taxon>eudicotyledons</taxon>
        <taxon>Gunneridae</taxon>
        <taxon>Pentapetalae</taxon>
        <taxon>asterids</taxon>
        <taxon>lamiids</taxon>
        <taxon>Lamiales</taxon>
        <taxon>Pedaliaceae</taxon>
        <taxon>Sesamum</taxon>
    </lineage>
</organism>
<dbReference type="Proteomes" id="UP001293254">
    <property type="component" value="Unassembled WGS sequence"/>
</dbReference>
<accession>A0AAE2CHU6</accession>
<reference evidence="2" key="2">
    <citation type="journal article" date="2024" name="Plant">
        <title>Genomic evolution and insights into agronomic trait innovations of Sesamum species.</title>
        <authorList>
            <person name="Miao H."/>
            <person name="Wang L."/>
            <person name="Qu L."/>
            <person name="Liu H."/>
            <person name="Sun Y."/>
            <person name="Le M."/>
            <person name="Wang Q."/>
            <person name="Wei S."/>
            <person name="Zheng Y."/>
            <person name="Lin W."/>
            <person name="Duan Y."/>
            <person name="Cao H."/>
            <person name="Xiong S."/>
            <person name="Wang X."/>
            <person name="Wei L."/>
            <person name="Li C."/>
            <person name="Ma Q."/>
            <person name="Ju M."/>
            <person name="Zhao R."/>
            <person name="Li G."/>
            <person name="Mu C."/>
            <person name="Tian Q."/>
            <person name="Mei H."/>
            <person name="Zhang T."/>
            <person name="Gao T."/>
            <person name="Zhang H."/>
        </authorList>
    </citation>
    <scope>NUCLEOTIDE SEQUENCE</scope>
    <source>
        <strain evidence="2">3651</strain>
    </source>
</reference>
<evidence type="ECO:0000313" key="2">
    <source>
        <dbReference type="EMBL" id="KAK4422657.1"/>
    </source>
</evidence>
<feature type="region of interest" description="Disordered" evidence="1">
    <location>
        <begin position="22"/>
        <end position="45"/>
    </location>
</feature>
<proteinExistence type="predicted"/>
<comment type="caution">
    <text evidence="2">The sequence shown here is derived from an EMBL/GenBank/DDBJ whole genome shotgun (WGS) entry which is preliminary data.</text>
</comment>
<feature type="compositionally biased region" description="Basic residues" evidence="1">
    <location>
        <begin position="22"/>
        <end position="43"/>
    </location>
</feature>
<dbReference type="EMBL" id="JACGWO010000007">
    <property type="protein sequence ID" value="KAK4422657.1"/>
    <property type="molecule type" value="Genomic_DNA"/>
</dbReference>
<feature type="region of interest" description="Disordered" evidence="1">
    <location>
        <begin position="88"/>
        <end position="128"/>
    </location>
</feature>
<sequence length="157" mass="18971">MRSHHLNHGWFEADIHKLNRKGTGRWRARGRTRRRRRRGKVTARRLDVKRSSRGRLRTRGRQRIRRNILQQEMTNDRPIHHDLCKKALQSRRSKQKEKHQRRQKETYKGENNGSEGQSKYLRRDGPPPLSKVFFHQGLRFKAMAEKTRTCNPLLHRI</sequence>
<keyword evidence="3" id="KW-1185">Reference proteome</keyword>
<evidence type="ECO:0000313" key="3">
    <source>
        <dbReference type="Proteomes" id="UP001293254"/>
    </source>
</evidence>
<evidence type="ECO:0000256" key="1">
    <source>
        <dbReference type="SAM" id="MobiDB-lite"/>
    </source>
</evidence>
<gene>
    <name evidence="2" type="ORF">Salat_1848200</name>
</gene>
<dbReference type="AlphaFoldDB" id="A0AAE2CHU6"/>